<dbReference type="GO" id="GO:0006508">
    <property type="term" value="P:proteolysis"/>
    <property type="evidence" value="ECO:0007669"/>
    <property type="project" value="InterPro"/>
</dbReference>
<dbReference type="InterPro" id="IPR050585">
    <property type="entry name" value="Xaa-Pro_dipeptidyl-ppase/CocE"/>
</dbReference>
<dbReference type="AlphaFoldDB" id="A0A8I2YKM8"/>
<dbReference type="OrthoDB" id="43744at2759"/>
<evidence type="ECO:0000259" key="1">
    <source>
        <dbReference type="Pfam" id="PF00326"/>
    </source>
</evidence>
<dbReference type="SUPFAM" id="SSF69322">
    <property type="entry name" value="Tricorn protease domain 2"/>
    <property type="match status" value="1"/>
</dbReference>
<comment type="caution">
    <text evidence="2">The sequence shown here is derived from an EMBL/GenBank/DDBJ whole genome shotgun (WGS) entry which is preliminary data.</text>
</comment>
<dbReference type="InterPro" id="IPR001375">
    <property type="entry name" value="Peptidase_S9_cat"/>
</dbReference>
<evidence type="ECO:0000313" key="3">
    <source>
        <dbReference type="Proteomes" id="UP000683000"/>
    </source>
</evidence>
<dbReference type="Gene3D" id="3.40.50.1820">
    <property type="entry name" value="alpha/beta hydrolase"/>
    <property type="match status" value="1"/>
</dbReference>
<dbReference type="Pfam" id="PF00326">
    <property type="entry name" value="Peptidase_S9"/>
    <property type="match status" value="1"/>
</dbReference>
<feature type="domain" description="Peptidase S9 prolyl oligopeptidase catalytic" evidence="1">
    <location>
        <begin position="455"/>
        <end position="639"/>
    </location>
</feature>
<keyword evidence="2" id="KW-0378">Hydrolase</keyword>
<dbReference type="EMBL" id="JAGFBS010000023">
    <property type="protein sequence ID" value="KAG6373267.1"/>
    <property type="molecule type" value="Genomic_DNA"/>
</dbReference>
<dbReference type="GO" id="GO:0008236">
    <property type="term" value="F:serine-type peptidase activity"/>
    <property type="evidence" value="ECO:0007669"/>
    <property type="project" value="InterPro"/>
</dbReference>
<dbReference type="SUPFAM" id="SSF53474">
    <property type="entry name" value="alpha/beta-Hydrolases"/>
    <property type="match status" value="1"/>
</dbReference>
<organism evidence="2 3">
    <name type="scientific">Boletus reticuloceps</name>
    <dbReference type="NCBI Taxonomy" id="495285"/>
    <lineage>
        <taxon>Eukaryota</taxon>
        <taxon>Fungi</taxon>
        <taxon>Dikarya</taxon>
        <taxon>Basidiomycota</taxon>
        <taxon>Agaricomycotina</taxon>
        <taxon>Agaricomycetes</taxon>
        <taxon>Agaricomycetidae</taxon>
        <taxon>Boletales</taxon>
        <taxon>Boletineae</taxon>
        <taxon>Boletaceae</taxon>
        <taxon>Boletoideae</taxon>
        <taxon>Boletus</taxon>
    </lineage>
</organism>
<sequence>MSKTAPYGTWDSPISPDTITSKTITFDDVLVDPITKTIYHLEERPDDNGRCVIVDTTAKIDVLPSPYSARTFVQEYGGAPAIVYNNIIYFSNDTGDASNRDNKIYALHLTDGSLPKAITPDNYLLRYANFAIHPTQTNLLVTLREDHTNDPDYTAPENVVNTICVVDTNTATVNIVVQGADFYATPVFNPSGTKIGWQQWNLPDMPWQGDHILVAGEAGTKSATFPSWITDTTLAYITDGYNKYWNPYIFDTDTQQSRVVLKTSLEQDFAEPAWYLGLYPYAILDGGKYGAFTAFKDGGNILYIVDLSAPSDPVQIEFDYTVAQHVRAVTENTFVFTASKTAAPGGVILGTVLDSSGSYAVGFDTLKASADDDPDMDKYISPPIPKDLAIPSGHPIHVVYYAPYNPDYSGPSDPDEKPPVSLTCSSPAVASLGKQCCAIIPVNMPSEDMLYDRLDVNYRGSSGYGREYIDLLNSNWGIYDIQDCQQAAAAMATGSYIDGKRVAIRGGSAGAYTTLSSVTFAPDPTFYKTACGAYGCVTDVETLTKSTEKFESQYIYTLFGSPPDHGAWDARNPIKNVAKLSVSFLILQGLADGVVPPSIVRNFLSQSAEVAPSEEFAFYPNEGHHWHQASTIKDALLREVHLVPKEPVVAVWPFVCCECM</sequence>
<proteinExistence type="predicted"/>
<protein>
    <submittedName>
        <fullName evidence="2">Alpha/Beta hydrolase protein</fullName>
    </submittedName>
</protein>
<keyword evidence="3" id="KW-1185">Reference proteome</keyword>
<name>A0A8I2YKM8_9AGAM</name>
<reference evidence="2" key="1">
    <citation type="submission" date="2021-03" db="EMBL/GenBank/DDBJ databases">
        <title>Evolutionary innovations through gain and loss of genes in the ectomycorrhizal Boletales.</title>
        <authorList>
            <person name="Wu G."/>
            <person name="Miyauchi S."/>
            <person name="Morin E."/>
            <person name="Yang Z.-L."/>
            <person name="Xu J."/>
            <person name="Martin F.M."/>
        </authorList>
    </citation>
    <scope>NUCLEOTIDE SEQUENCE</scope>
    <source>
        <strain evidence="2">BR01</strain>
    </source>
</reference>
<evidence type="ECO:0000313" key="2">
    <source>
        <dbReference type="EMBL" id="KAG6373267.1"/>
    </source>
</evidence>
<accession>A0A8I2YKM8</accession>
<dbReference type="Proteomes" id="UP000683000">
    <property type="component" value="Unassembled WGS sequence"/>
</dbReference>
<dbReference type="InterPro" id="IPR029058">
    <property type="entry name" value="AB_hydrolase_fold"/>
</dbReference>
<dbReference type="PANTHER" id="PTHR43056">
    <property type="entry name" value="PEPTIDASE S9 PROLYL OLIGOPEPTIDASE"/>
    <property type="match status" value="1"/>
</dbReference>
<gene>
    <name evidence="2" type="ORF">JVT61DRAFT_6894</name>
</gene>
<dbReference type="PANTHER" id="PTHR43056:SF5">
    <property type="entry name" value="PEPTIDASE S9 PROLYL OLIGOPEPTIDASE CATALYTIC DOMAIN-CONTAINING PROTEIN"/>
    <property type="match status" value="1"/>
</dbReference>